<organism evidence="1 2">
    <name type="scientific">Kalanchoe fedtschenkoi</name>
    <name type="common">Lavender scallops</name>
    <name type="synonym">South American air plant</name>
    <dbReference type="NCBI Taxonomy" id="63787"/>
    <lineage>
        <taxon>Eukaryota</taxon>
        <taxon>Viridiplantae</taxon>
        <taxon>Streptophyta</taxon>
        <taxon>Embryophyta</taxon>
        <taxon>Tracheophyta</taxon>
        <taxon>Spermatophyta</taxon>
        <taxon>Magnoliopsida</taxon>
        <taxon>eudicotyledons</taxon>
        <taxon>Gunneridae</taxon>
        <taxon>Pentapetalae</taxon>
        <taxon>Saxifragales</taxon>
        <taxon>Crassulaceae</taxon>
        <taxon>Kalanchoe</taxon>
    </lineage>
</organism>
<name>A0A7N1A1W8_KALFE</name>
<evidence type="ECO:0000313" key="2">
    <source>
        <dbReference type="Proteomes" id="UP000594263"/>
    </source>
</evidence>
<dbReference type="Proteomes" id="UP000594263">
    <property type="component" value="Unplaced"/>
</dbReference>
<dbReference type="Gramene" id="Kaladp0063s0004.1.v1.1">
    <property type="protein sequence ID" value="Kaladp0063s0004.1.v1.1.CDS.1"/>
    <property type="gene ID" value="Kaladp0063s0004.v1.1"/>
</dbReference>
<evidence type="ECO:0000313" key="1">
    <source>
        <dbReference type="EnsemblPlants" id="Kaladp0063s0004.1.v1.1.CDS.1"/>
    </source>
</evidence>
<sequence length="67" mass="7552">MQQDIIDHVADMVINPSTPDSFTDLKITSTRFPIHTNARFTARSFKHFPPDNLHFLANTAVTARSPV</sequence>
<dbReference type="EnsemblPlants" id="Kaladp0063s0004.1.v1.1">
    <property type="protein sequence ID" value="Kaladp0063s0004.1.v1.1.CDS.1"/>
    <property type="gene ID" value="Kaladp0063s0004.v1.1"/>
</dbReference>
<accession>A0A7N1A1W8</accession>
<protein>
    <submittedName>
        <fullName evidence="1">Uncharacterized protein</fullName>
    </submittedName>
</protein>
<dbReference type="AlphaFoldDB" id="A0A7N1A1W8"/>
<reference evidence="1" key="1">
    <citation type="submission" date="2021-01" db="UniProtKB">
        <authorList>
            <consortium name="EnsemblPlants"/>
        </authorList>
    </citation>
    <scope>IDENTIFICATION</scope>
</reference>
<keyword evidence="2" id="KW-1185">Reference proteome</keyword>
<proteinExistence type="predicted"/>